<dbReference type="Gene3D" id="3.40.190.80">
    <property type="match status" value="1"/>
</dbReference>
<dbReference type="InterPro" id="IPR020550">
    <property type="entry name" value="Inositol_monophosphatase_CS"/>
</dbReference>
<dbReference type="EC" id="3.1.3.25" evidence="8"/>
<reference evidence="9" key="1">
    <citation type="submission" date="2022-01" db="EMBL/GenBank/DDBJ databases">
        <authorList>
            <person name="King R."/>
        </authorList>
    </citation>
    <scope>NUCLEOTIDE SEQUENCE</scope>
</reference>
<dbReference type="PROSITE" id="PS00629">
    <property type="entry name" value="IMP_1"/>
    <property type="match status" value="1"/>
</dbReference>
<comment type="similarity">
    <text evidence="3 8">Belongs to the inositol monophosphatase superfamily.</text>
</comment>
<evidence type="ECO:0000256" key="6">
    <source>
        <dbReference type="ARBA" id="ARBA00022842"/>
    </source>
</evidence>
<dbReference type="PROSITE" id="PS00630">
    <property type="entry name" value="IMP_2"/>
    <property type="match status" value="1"/>
</dbReference>
<dbReference type="OrthoDB" id="10254945at2759"/>
<proteinExistence type="inferred from homology"/>
<name>A0A9N9QEQ6_9CUCU</name>
<feature type="binding site" evidence="7">
    <location>
        <position position="95"/>
    </location>
    <ligand>
        <name>Mg(2+)</name>
        <dbReference type="ChEBI" id="CHEBI:18420"/>
        <label>1</label>
        <note>catalytic</note>
    </ligand>
</feature>
<evidence type="ECO:0000313" key="9">
    <source>
        <dbReference type="EMBL" id="CAG9761600.1"/>
    </source>
</evidence>
<accession>A0A9N9QEQ6</accession>
<feature type="binding site" evidence="7">
    <location>
        <position position="94"/>
    </location>
    <ligand>
        <name>Mg(2+)</name>
        <dbReference type="ChEBI" id="CHEBI:18420"/>
        <label>1</label>
        <note>catalytic</note>
    </ligand>
</feature>
<dbReference type="Gene3D" id="3.30.540.10">
    <property type="entry name" value="Fructose-1,6-Bisphosphatase, subunit A, domain 1"/>
    <property type="match status" value="1"/>
</dbReference>
<evidence type="ECO:0000256" key="1">
    <source>
        <dbReference type="ARBA" id="ARBA00001946"/>
    </source>
</evidence>
<dbReference type="AlphaFoldDB" id="A0A9N9QEQ6"/>
<dbReference type="InterPro" id="IPR033942">
    <property type="entry name" value="IMPase"/>
</dbReference>
<dbReference type="PANTHER" id="PTHR20854:SF25">
    <property type="entry name" value="INOSITOL-1-MONOPHOSPHATASE"/>
    <property type="match status" value="1"/>
</dbReference>
<dbReference type="FunFam" id="3.30.540.10:FF:000004">
    <property type="entry name" value="Inositol-1-monophosphatase"/>
    <property type="match status" value="1"/>
</dbReference>
<dbReference type="Proteomes" id="UP001152799">
    <property type="component" value="Chromosome 10"/>
</dbReference>
<evidence type="ECO:0000256" key="2">
    <source>
        <dbReference type="ARBA" id="ARBA00005152"/>
    </source>
</evidence>
<comment type="catalytic activity">
    <reaction evidence="8">
        <text>a myo-inositol phosphate + H2O = myo-inositol + phosphate</text>
        <dbReference type="Rhea" id="RHEA:24056"/>
        <dbReference type="ChEBI" id="CHEBI:15377"/>
        <dbReference type="ChEBI" id="CHEBI:17268"/>
        <dbReference type="ChEBI" id="CHEBI:43474"/>
        <dbReference type="ChEBI" id="CHEBI:84139"/>
        <dbReference type="EC" id="3.1.3.25"/>
    </reaction>
</comment>
<comment type="cofactor">
    <cofactor evidence="1 7 8">
        <name>Mg(2+)</name>
        <dbReference type="ChEBI" id="CHEBI:18420"/>
    </cofactor>
</comment>
<protein>
    <recommendedName>
        <fullName evidence="8">Inositol-1-monophosphatase</fullName>
        <ecNumber evidence="8">3.1.3.25</ecNumber>
    </recommendedName>
</protein>
<dbReference type="PRINTS" id="PR00377">
    <property type="entry name" value="IMPHPHTASES"/>
</dbReference>
<feature type="binding site" evidence="7">
    <location>
        <position position="71"/>
    </location>
    <ligand>
        <name>Mg(2+)</name>
        <dbReference type="ChEBI" id="CHEBI:18420"/>
        <label>1</label>
        <note>catalytic</note>
    </ligand>
</feature>
<sequence length="287" mass="32549">MASTKDQVHEYYDFILPLVLQAGKVLTDAEQVEVEFKKDIWDLVTVHDRKIEEVLIQSIKDKYPSHKYIGEEDTESKKSTPKLTDDPTWIIDPIDGTANFVRGMPITGISVGLTINKEQWLGIVYNPYFNELFTAIKGEGAFLNGKRIHTSGCKEIAKSVIGYEITIARRNEYYYNLYMYRLKHLMPIIQGIRSLGCIILGLCYVACGRTDAYQCDGQYPWDLAAGGLILTEAGGHLVDSFGKDLDLMEPNFLGGATKELVDQYMEVERKADEERINADELKRKFSP</sequence>
<dbReference type="GO" id="GO:0008934">
    <property type="term" value="F:inositol monophosphate 1-phosphatase activity"/>
    <property type="evidence" value="ECO:0007669"/>
    <property type="project" value="InterPro"/>
</dbReference>
<evidence type="ECO:0000313" key="10">
    <source>
        <dbReference type="Proteomes" id="UP001152799"/>
    </source>
</evidence>
<dbReference type="InterPro" id="IPR020552">
    <property type="entry name" value="Inositol_monoPase_Li-sen"/>
</dbReference>
<dbReference type="InterPro" id="IPR000760">
    <property type="entry name" value="Inositol_monophosphatase-like"/>
</dbReference>
<dbReference type="GO" id="GO:0046872">
    <property type="term" value="F:metal ion binding"/>
    <property type="evidence" value="ECO:0007669"/>
    <property type="project" value="UniProtKB-KW"/>
</dbReference>
<dbReference type="PANTHER" id="PTHR20854">
    <property type="entry name" value="INOSITOL MONOPHOSPHATASE"/>
    <property type="match status" value="1"/>
</dbReference>
<dbReference type="CDD" id="cd01639">
    <property type="entry name" value="IMPase"/>
    <property type="match status" value="1"/>
</dbReference>
<evidence type="ECO:0000256" key="8">
    <source>
        <dbReference type="RuleBase" id="RU364068"/>
    </source>
</evidence>
<keyword evidence="4 7" id="KW-0479">Metal-binding</keyword>
<keyword evidence="10" id="KW-1185">Reference proteome</keyword>
<dbReference type="SUPFAM" id="SSF56655">
    <property type="entry name" value="Carbohydrate phosphatase"/>
    <property type="match status" value="1"/>
</dbReference>
<gene>
    <name evidence="9" type="ORF">CEUTPL_LOCUS2301</name>
</gene>
<comment type="pathway">
    <text evidence="2 8">Polyol metabolism; myo-inositol biosynthesis; myo-inositol from D-glucose 6-phosphate: step 2/2.</text>
</comment>
<dbReference type="GO" id="GO:0006020">
    <property type="term" value="P:inositol metabolic process"/>
    <property type="evidence" value="ECO:0007669"/>
    <property type="project" value="TreeGrafter"/>
</dbReference>
<dbReference type="GO" id="GO:0007165">
    <property type="term" value="P:signal transduction"/>
    <property type="evidence" value="ECO:0007669"/>
    <property type="project" value="TreeGrafter"/>
</dbReference>
<dbReference type="PRINTS" id="PR00378">
    <property type="entry name" value="LIIMPHPHTASE"/>
</dbReference>
<feature type="binding site" evidence="7">
    <location>
        <position position="92"/>
    </location>
    <ligand>
        <name>Mg(2+)</name>
        <dbReference type="ChEBI" id="CHEBI:18420"/>
        <label>1</label>
        <note>catalytic</note>
    </ligand>
</feature>
<organism evidence="9 10">
    <name type="scientific">Ceutorhynchus assimilis</name>
    <name type="common">cabbage seed weevil</name>
    <dbReference type="NCBI Taxonomy" id="467358"/>
    <lineage>
        <taxon>Eukaryota</taxon>
        <taxon>Metazoa</taxon>
        <taxon>Ecdysozoa</taxon>
        <taxon>Arthropoda</taxon>
        <taxon>Hexapoda</taxon>
        <taxon>Insecta</taxon>
        <taxon>Pterygota</taxon>
        <taxon>Neoptera</taxon>
        <taxon>Endopterygota</taxon>
        <taxon>Coleoptera</taxon>
        <taxon>Polyphaga</taxon>
        <taxon>Cucujiformia</taxon>
        <taxon>Curculionidae</taxon>
        <taxon>Ceutorhynchinae</taxon>
        <taxon>Ceutorhynchus</taxon>
    </lineage>
</organism>
<evidence type="ECO:0000256" key="7">
    <source>
        <dbReference type="PIRSR" id="PIRSR600760-2"/>
    </source>
</evidence>
<keyword evidence="5 8" id="KW-0378">Hydrolase</keyword>
<dbReference type="InterPro" id="IPR020583">
    <property type="entry name" value="Inositol_monoP_metal-BS"/>
</dbReference>
<dbReference type="Pfam" id="PF00459">
    <property type="entry name" value="Inositol_P"/>
    <property type="match status" value="1"/>
</dbReference>
<evidence type="ECO:0000256" key="3">
    <source>
        <dbReference type="ARBA" id="ARBA00009759"/>
    </source>
</evidence>
<dbReference type="EMBL" id="OU892286">
    <property type="protein sequence ID" value="CAG9761600.1"/>
    <property type="molecule type" value="Genomic_DNA"/>
</dbReference>
<evidence type="ECO:0000256" key="4">
    <source>
        <dbReference type="ARBA" id="ARBA00022723"/>
    </source>
</evidence>
<feature type="binding site" evidence="7">
    <location>
        <position position="222"/>
    </location>
    <ligand>
        <name>Mg(2+)</name>
        <dbReference type="ChEBI" id="CHEBI:18420"/>
        <label>1</label>
        <note>catalytic</note>
    </ligand>
</feature>
<keyword evidence="6 7" id="KW-0460">Magnesium</keyword>
<dbReference type="GO" id="GO:0046854">
    <property type="term" value="P:phosphatidylinositol phosphate biosynthetic process"/>
    <property type="evidence" value="ECO:0007669"/>
    <property type="project" value="InterPro"/>
</dbReference>
<evidence type="ECO:0000256" key="5">
    <source>
        <dbReference type="ARBA" id="ARBA00022801"/>
    </source>
</evidence>